<reference evidence="1 2" key="1">
    <citation type="submission" date="2016-10" db="EMBL/GenBank/DDBJ databases">
        <authorList>
            <person name="de Groot N.N."/>
        </authorList>
    </citation>
    <scope>NUCLEOTIDE SEQUENCE [LARGE SCALE GENOMIC DNA]</scope>
    <source>
        <strain evidence="1 2">DSM 26915</strain>
    </source>
</reference>
<gene>
    <name evidence="1" type="ORF">SAMN04488045_2419</name>
</gene>
<dbReference type="InterPro" id="IPR043136">
    <property type="entry name" value="B30.2/SPRY_sf"/>
</dbReference>
<dbReference type="Gene3D" id="2.60.40.2700">
    <property type="match status" value="1"/>
</dbReference>
<dbReference type="InterPro" id="IPR036514">
    <property type="entry name" value="SGNH_hydro_sf"/>
</dbReference>
<dbReference type="OrthoDB" id="7823062at2"/>
<protein>
    <submittedName>
        <fullName evidence="1">Uncharacterized protein</fullName>
    </submittedName>
</protein>
<dbReference type="SUPFAM" id="SSF52266">
    <property type="entry name" value="SGNH hydrolase"/>
    <property type="match status" value="1"/>
</dbReference>
<proteinExistence type="predicted"/>
<dbReference type="EMBL" id="FNUZ01000003">
    <property type="protein sequence ID" value="SEG31282.1"/>
    <property type="molecule type" value="Genomic_DNA"/>
</dbReference>
<evidence type="ECO:0000313" key="2">
    <source>
        <dbReference type="Proteomes" id="UP000236752"/>
    </source>
</evidence>
<organism evidence="1 2">
    <name type="scientific">Thalassococcus halodurans</name>
    <dbReference type="NCBI Taxonomy" id="373675"/>
    <lineage>
        <taxon>Bacteria</taxon>
        <taxon>Pseudomonadati</taxon>
        <taxon>Pseudomonadota</taxon>
        <taxon>Alphaproteobacteria</taxon>
        <taxon>Rhodobacterales</taxon>
        <taxon>Roseobacteraceae</taxon>
        <taxon>Thalassococcus</taxon>
    </lineage>
</organism>
<keyword evidence="2" id="KW-1185">Reference proteome</keyword>
<dbReference type="GO" id="GO:0016788">
    <property type="term" value="F:hydrolase activity, acting on ester bonds"/>
    <property type="evidence" value="ECO:0007669"/>
    <property type="project" value="UniProtKB-ARBA"/>
</dbReference>
<evidence type="ECO:0000313" key="1">
    <source>
        <dbReference type="EMBL" id="SEG31282.1"/>
    </source>
</evidence>
<dbReference type="Gene3D" id="2.60.120.920">
    <property type="match status" value="1"/>
</dbReference>
<accession>A0A1H5Z4U7</accession>
<sequence length="774" mass="79948">MTENVVVQFGNEVARKDVRFFTGEALAFHFDSVPTGASVAITIAEHSHQSPLLQHVTQDSQAVLSTDDLAALPEGQSCVYNIWLLANGEQELVQYGSLTSRSTILPENLLGMTTEIFSADTPPTLLIDGDSVMAHTGFRDLLVSTTGDVALVPPEYNQAVGGHTIIDMLDSAGSVIERIVPDNTIVVVGPIGANRELNATVEDHRAQIQDLFDRYVAAGATVVAVPTLPDGRTSAEDVDPNGNDAYYAELAQIIRDIAALNPSVIAVDVSGFDPVTMKDDRTHPNVSHGAAYLAGQTASTIRSLVAGNRMDNAANRLGALATFDGDTPAAATGVSGIVPTGWQATRAVGTGSWTISRAVNNDLIVSITDAPDKGQLQLRVDVTMEAATGEIFDSIFEVSVDAASTGFNGIQTLTVDGSILGGYFDVAVANPPTETLYPHAKLVALTADRTTVPAILRLSVAAGGSVTYRVTKAGLFKVDYDLGTTPVILVPPTNTSLPTIDNLTPVVGDTLTASNGAWSGSPTAYATQWLADGVAISGATENILTVGAELEGTALSVSVIATNADGQSAPTVSAATSAVTAPVASAIVAWDSQINSPAPEQLAYSDSDRTVSATAAINGMRHTRGATAISGTVYFEIGATVGVNGLGISGDTIDYATGGQNGVSRCYWSGAYVFHTGGASFMGSGNTIADGDIIQIAIDTTTSQFWLRKAGDTVWNNNAAADPATSTSGFSCSGMTGAIYPYVNLKNDAAAQVVLHGSSDRIAGTAPAGYGPIG</sequence>
<dbReference type="Gene3D" id="3.40.50.1110">
    <property type="entry name" value="SGNH hydrolase"/>
    <property type="match status" value="1"/>
</dbReference>
<dbReference type="RefSeq" id="WP_103910727.1">
    <property type="nucleotide sequence ID" value="NZ_FNUZ01000003.1"/>
</dbReference>
<name>A0A1H5Z4U7_9RHOB</name>
<dbReference type="AlphaFoldDB" id="A0A1H5Z4U7"/>
<dbReference type="Proteomes" id="UP000236752">
    <property type="component" value="Unassembled WGS sequence"/>
</dbReference>